<proteinExistence type="predicted"/>
<dbReference type="AlphaFoldDB" id="A0A7W6VS11"/>
<sequence length="63" mass="7413">MTFGIRLHFIMRETDEEAWEAAERLIRHLDEDTIREAQERFVPQSDSVGQKRMAALHGGRRDC</sequence>
<dbReference type="EMBL" id="JACIFV010000027">
    <property type="protein sequence ID" value="MBB4195193.1"/>
    <property type="molecule type" value="Genomic_DNA"/>
</dbReference>
<dbReference type="GO" id="GO:0004497">
    <property type="term" value="F:monooxygenase activity"/>
    <property type="evidence" value="ECO:0007669"/>
    <property type="project" value="UniProtKB-KW"/>
</dbReference>
<comment type="caution">
    <text evidence="2">The sequence shown here is derived from an EMBL/GenBank/DDBJ whole genome shotgun (WGS) entry which is preliminary data.</text>
</comment>
<protein>
    <submittedName>
        <fullName evidence="2">Alkanesulfonate monooxygenase SsuD/methylene tetrahydromethanopterin reductase-like flavin-dependent oxidoreductase (Luciferase family)</fullName>
    </submittedName>
</protein>
<reference evidence="2 3" key="1">
    <citation type="submission" date="2020-08" db="EMBL/GenBank/DDBJ databases">
        <title>Genomic Encyclopedia of Type Strains, Phase IV (KMG-V): Genome sequencing to study the core and pangenomes of soil and plant-associated prokaryotes.</title>
        <authorList>
            <person name="Whitman W."/>
        </authorList>
    </citation>
    <scope>NUCLEOTIDE SEQUENCE [LARGE SCALE GENOMIC DNA]</scope>
    <source>
        <strain evidence="2 3">SEMIA 4074</strain>
    </source>
</reference>
<evidence type="ECO:0000256" key="1">
    <source>
        <dbReference type="SAM" id="MobiDB-lite"/>
    </source>
</evidence>
<name>A0A7W6VS11_9HYPH</name>
<dbReference type="SUPFAM" id="SSF51679">
    <property type="entry name" value="Bacterial luciferase-like"/>
    <property type="match status" value="1"/>
</dbReference>
<feature type="region of interest" description="Disordered" evidence="1">
    <location>
        <begin position="43"/>
        <end position="63"/>
    </location>
</feature>
<evidence type="ECO:0000313" key="3">
    <source>
        <dbReference type="Proteomes" id="UP000524492"/>
    </source>
</evidence>
<dbReference type="GO" id="GO:0016705">
    <property type="term" value="F:oxidoreductase activity, acting on paired donors, with incorporation or reduction of molecular oxygen"/>
    <property type="evidence" value="ECO:0007669"/>
    <property type="project" value="InterPro"/>
</dbReference>
<evidence type="ECO:0000313" key="2">
    <source>
        <dbReference type="EMBL" id="MBB4195193.1"/>
    </source>
</evidence>
<dbReference type="Gene3D" id="3.20.20.30">
    <property type="entry name" value="Luciferase-like domain"/>
    <property type="match status" value="1"/>
</dbReference>
<gene>
    <name evidence="2" type="ORF">GGD53_005383</name>
</gene>
<keyword evidence="2" id="KW-0503">Monooxygenase</keyword>
<accession>A0A7W6VS11</accession>
<organism evidence="2 3">
    <name type="scientific">Rhizobium aethiopicum</name>
    <dbReference type="NCBI Taxonomy" id="1138170"/>
    <lineage>
        <taxon>Bacteria</taxon>
        <taxon>Pseudomonadati</taxon>
        <taxon>Pseudomonadota</taxon>
        <taxon>Alphaproteobacteria</taxon>
        <taxon>Hyphomicrobiales</taxon>
        <taxon>Rhizobiaceae</taxon>
        <taxon>Rhizobium/Agrobacterium group</taxon>
        <taxon>Rhizobium</taxon>
    </lineage>
</organism>
<dbReference type="Proteomes" id="UP000524492">
    <property type="component" value="Unassembled WGS sequence"/>
</dbReference>
<dbReference type="InterPro" id="IPR036661">
    <property type="entry name" value="Luciferase-like_sf"/>
</dbReference>
<keyword evidence="2" id="KW-0560">Oxidoreductase</keyword>
<keyword evidence="3" id="KW-1185">Reference proteome</keyword>